<evidence type="ECO:0000313" key="3">
    <source>
        <dbReference type="Proteomes" id="UP000280271"/>
    </source>
</evidence>
<sequence>MFNQKSLAMIKFFHVPTILLALITTVMSGIIGKVLTPYFDLTFFQAAVASTLILWTFKFIDSKRPKEKSFFNVLFLGLEESEKIYKQNKGIVCLRLDGSKN</sequence>
<keyword evidence="3" id="KW-1185">Reference proteome</keyword>
<keyword evidence="1" id="KW-0472">Membrane</keyword>
<evidence type="ECO:0000256" key="1">
    <source>
        <dbReference type="SAM" id="Phobius"/>
    </source>
</evidence>
<keyword evidence="1" id="KW-0812">Transmembrane</keyword>
<protein>
    <submittedName>
        <fullName evidence="2">Uncharacterized protein</fullName>
    </submittedName>
</protein>
<feature type="transmembrane region" description="Helical" evidence="1">
    <location>
        <begin position="43"/>
        <end position="60"/>
    </location>
</feature>
<dbReference type="RefSeq" id="WP_121523906.1">
    <property type="nucleotide sequence ID" value="NZ_RCHC01000035.1"/>
</dbReference>
<keyword evidence="1" id="KW-1133">Transmembrane helix</keyword>
<comment type="caution">
    <text evidence="2">The sequence shown here is derived from an EMBL/GenBank/DDBJ whole genome shotgun (WGS) entry which is preliminary data.</text>
</comment>
<dbReference type="Proteomes" id="UP000280271">
    <property type="component" value="Unassembled WGS sequence"/>
</dbReference>
<evidence type="ECO:0000313" key="2">
    <source>
        <dbReference type="EMBL" id="RLL17216.1"/>
    </source>
</evidence>
<feature type="transmembrane region" description="Helical" evidence="1">
    <location>
        <begin position="12"/>
        <end position="31"/>
    </location>
</feature>
<gene>
    <name evidence="2" type="ORF">D9K81_17385</name>
</gene>
<reference evidence="2 3" key="1">
    <citation type="submission" date="2018-09" db="EMBL/GenBank/DDBJ databases">
        <title>The draft genome of Acinetobacter sp. strains.</title>
        <authorList>
            <person name="Qin J."/>
            <person name="Feng Y."/>
            <person name="Zong Z."/>
        </authorList>
    </citation>
    <scope>NUCLEOTIDE SEQUENCE [LARGE SCALE GENOMIC DNA]</scope>
    <source>
        <strain evidence="2 3">WCHAc060005</strain>
    </source>
</reference>
<dbReference type="EMBL" id="RCHC01000035">
    <property type="protein sequence ID" value="RLL17216.1"/>
    <property type="molecule type" value="Genomic_DNA"/>
</dbReference>
<organism evidence="2 3">
    <name type="scientific">Acinetobacter chengduensis</name>
    <dbReference type="NCBI Taxonomy" id="2420890"/>
    <lineage>
        <taxon>Bacteria</taxon>
        <taxon>Pseudomonadati</taxon>
        <taxon>Pseudomonadota</taxon>
        <taxon>Gammaproteobacteria</taxon>
        <taxon>Moraxellales</taxon>
        <taxon>Moraxellaceae</taxon>
        <taxon>Acinetobacter</taxon>
    </lineage>
</organism>
<accession>A0ABX9TR68</accession>
<name>A0ABX9TR68_9GAMM</name>
<proteinExistence type="predicted"/>